<accession>A0A9X3FGT5</accession>
<keyword evidence="4" id="KW-1185">Reference proteome</keyword>
<dbReference type="RefSeq" id="WP_343335240.1">
    <property type="nucleotide sequence ID" value="NZ_JAPOHD010000065.1"/>
</dbReference>
<dbReference type="InterPro" id="IPR007791">
    <property type="entry name" value="DjlA_N"/>
</dbReference>
<dbReference type="Gene3D" id="1.10.3680.10">
    <property type="entry name" value="TerB-like"/>
    <property type="match status" value="1"/>
</dbReference>
<dbReference type="SUPFAM" id="SSF46565">
    <property type="entry name" value="Chaperone J-domain"/>
    <property type="match status" value="1"/>
</dbReference>
<reference evidence="3" key="1">
    <citation type="submission" date="2022-11" db="EMBL/GenBank/DDBJ databases">
        <title>Marilongibacter aestuarii gen. nov., sp. nov., isolated from tidal flat sediment.</title>
        <authorList>
            <person name="Jiayan W."/>
        </authorList>
    </citation>
    <scope>NUCLEOTIDE SEQUENCE</scope>
    <source>
        <strain evidence="3">Z1-6</strain>
    </source>
</reference>
<dbReference type="CDD" id="cd06257">
    <property type="entry name" value="DnaJ"/>
    <property type="match status" value="1"/>
</dbReference>
<feature type="transmembrane region" description="Helical" evidence="1">
    <location>
        <begin position="7"/>
        <end position="32"/>
    </location>
</feature>
<comment type="caution">
    <text evidence="3">The sequence shown here is derived from an EMBL/GenBank/DDBJ whole genome shotgun (WGS) entry which is preliminary data.</text>
</comment>
<dbReference type="InterPro" id="IPR036869">
    <property type="entry name" value="J_dom_sf"/>
</dbReference>
<dbReference type="Pfam" id="PF00226">
    <property type="entry name" value="DnaJ"/>
    <property type="match status" value="1"/>
</dbReference>
<sequence length="244" mass="26911">MAKFGKWIGAGLGAFAGGPIGAIIGFTIGSMFDGGKEAVTRGTRGGYSSRTTTGGYVMSLLVLVAAVMKADGKVKKSELDYVKKFMVHNFGEASAQEAIKMLRDLLQQNIPVNEVCLQIKQNMNYSARLQLVHFLFGIAQADGQVDPTEHKLITHICDQMGIGTSDFESIQAMFIPNTESDYKILEIDRSATDNDVKKAYRRMAMKYHPDKVSTLGTEVQNAAKEKFQKVNQAYENIKKERKIA</sequence>
<dbReference type="AlphaFoldDB" id="A0A9X3FGT5"/>
<organism evidence="3 4">
    <name type="scientific">Draconibacterium aestuarii</name>
    <dbReference type="NCBI Taxonomy" id="2998507"/>
    <lineage>
        <taxon>Bacteria</taxon>
        <taxon>Pseudomonadati</taxon>
        <taxon>Bacteroidota</taxon>
        <taxon>Bacteroidia</taxon>
        <taxon>Marinilabiliales</taxon>
        <taxon>Prolixibacteraceae</taxon>
        <taxon>Draconibacterium</taxon>
    </lineage>
</organism>
<proteinExistence type="predicted"/>
<feature type="domain" description="J" evidence="2">
    <location>
        <begin position="180"/>
        <end position="242"/>
    </location>
</feature>
<evidence type="ECO:0000259" key="2">
    <source>
        <dbReference type="PROSITE" id="PS50076"/>
    </source>
</evidence>
<dbReference type="CDD" id="cd07316">
    <property type="entry name" value="terB_like_DjlA"/>
    <property type="match status" value="1"/>
</dbReference>
<dbReference type="PANTHER" id="PTHR24074">
    <property type="entry name" value="CO-CHAPERONE PROTEIN DJLA"/>
    <property type="match status" value="1"/>
</dbReference>
<dbReference type="InterPro" id="IPR029024">
    <property type="entry name" value="TerB-like"/>
</dbReference>
<dbReference type="SMART" id="SM00271">
    <property type="entry name" value="DnaJ"/>
    <property type="match status" value="1"/>
</dbReference>
<dbReference type="EMBL" id="JAPOHD010000065">
    <property type="protein sequence ID" value="MCY1722915.1"/>
    <property type="molecule type" value="Genomic_DNA"/>
</dbReference>
<evidence type="ECO:0000256" key="1">
    <source>
        <dbReference type="SAM" id="Phobius"/>
    </source>
</evidence>
<keyword evidence="1" id="KW-0812">Transmembrane</keyword>
<dbReference type="Proteomes" id="UP001145087">
    <property type="component" value="Unassembled WGS sequence"/>
</dbReference>
<dbReference type="PRINTS" id="PR00625">
    <property type="entry name" value="JDOMAIN"/>
</dbReference>
<keyword evidence="1" id="KW-0472">Membrane</keyword>
<dbReference type="InterPro" id="IPR050817">
    <property type="entry name" value="DjlA_DnaK_co-chaperone"/>
</dbReference>
<keyword evidence="1" id="KW-1133">Transmembrane helix</keyword>
<gene>
    <name evidence="3" type="ORF">OU798_21390</name>
</gene>
<dbReference type="Gene3D" id="1.10.287.110">
    <property type="entry name" value="DnaJ domain"/>
    <property type="match status" value="1"/>
</dbReference>
<evidence type="ECO:0000313" key="4">
    <source>
        <dbReference type="Proteomes" id="UP001145087"/>
    </source>
</evidence>
<dbReference type="Pfam" id="PF05099">
    <property type="entry name" value="TerB"/>
    <property type="match status" value="1"/>
</dbReference>
<dbReference type="InterPro" id="IPR001623">
    <property type="entry name" value="DnaJ_domain"/>
</dbReference>
<name>A0A9X3FGT5_9BACT</name>
<dbReference type="PROSITE" id="PS50076">
    <property type="entry name" value="DNAJ_2"/>
    <property type="match status" value="1"/>
</dbReference>
<dbReference type="SUPFAM" id="SSF158682">
    <property type="entry name" value="TerB-like"/>
    <property type="match status" value="1"/>
</dbReference>
<protein>
    <submittedName>
        <fullName evidence="3">TerB family tellurite resistance protein</fullName>
    </submittedName>
</protein>
<feature type="transmembrane region" description="Helical" evidence="1">
    <location>
        <begin position="52"/>
        <end position="68"/>
    </location>
</feature>
<evidence type="ECO:0000313" key="3">
    <source>
        <dbReference type="EMBL" id="MCY1722915.1"/>
    </source>
</evidence>